<evidence type="ECO:0000313" key="3">
    <source>
        <dbReference type="Proteomes" id="UP001595715"/>
    </source>
</evidence>
<name>A0ABV8KC18_9BACL</name>
<evidence type="ECO:0000256" key="1">
    <source>
        <dbReference type="SAM" id="Phobius"/>
    </source>
</evidence>
<keyword evidence="1" id="KW-0812">Transmembrane</keyword>
<gene>
    <name evidence="2" type="ORF">ACFOZ8_28605</name>
</gene>
<organism evidence="2 3">
    <name type="scientific">Paenibacillus xanthanilyticus</name>
    <dbReference type="NCBI Taxonomy" id="1783531"/>
    <lineage>
        <taxon>Bacteria</taxon>
        <taxon>Bacillati</taxon>
        <taxon>Bacillota</taxon>
        <taxon>Bacilli</taxon>
        <taxon>Bacillales</taxon>
        <taxon>Paenibacillaceae</taxon>
        <taxon>Paenibacillus</taxon>
    </lineage>
</organism>
<comment type="caution">
    <text evidence="2">The sequence shown here is derived from an EMBL/GenBank/DDBJ whole genome shotgun (WGS) entry which is preliminary data.</text>
</comment>
<evidence type="ECO:0000313" key="2">
    <source>
        <dbReference type="EMBL" id="MFC4103585.1"/>
    </source>
</evidence>
<dbReference type="RefSeq" id="WP_377722167.1">
    <property type="nucleotide sequence ID" value="NZ_JBHSAM010000036.1"/>
</dbReference>
<feature type="transmembrane region" description="Helical" evidence="1">
    <location>
        <begin position="123"/>
        <end position="140"/>
    </location>
</feature>
<keyword evidence="3" id="KW-1185">Reference proteome</keyword>
<dbReference type="EMBL" id="JBHSAM010000036">
    <property type="protein sequence ID" value="MFC4103585.1"/>
    <property type="molecule type" value="Genomic_DNA"/>
</dbReference>
<keyword evidence="1" id="KW-0472">Membrane</keyword>
<accession>A0ABV8KC18</accession>
<keyword evidence="1" id="KW-1133">Transmembrane helix</keyword>
<protein>
    <submittedName>
        <fullName evidence="2">Uncharacterized protein</fullName>
    </submittedName>
</protein>
<dbReference type="Proteomes" id="UP001595715">
    <property type="component" value="Unassembled WGS sequence"/>
</dbReference>
<reference evidence="3" key="1">
    <citation type="journal article" date="2019" name="Int. J. Syst. Evol. Microbiol.">
        <title>The Global Catalogue of Microorganisms (GCM) 10K type strain sequencing project: providing services to taxonomists for standard genome sequencing and annotation.</title>
        <authorList>
            <consortium name="The Broad Institute Genomics Platform"/>
            <consortium name="The Broad Institute Genome Sequencing Center for Infectious Disease"/>
            <person name="Wu L."/>
            <person name="Ma J."/>
        </authorList>
    </citation>
    <scope>NUCLEOTIDE SEQUENCE [LARGE SCALE GENOMIC DNA]</scope>
    <source>
        <strain evidence="3">IBRC-M 10987</strain>
    </source>
</reference>
<proteinExistence type="predicted"/>
<sequence length="150" mass="16337">MKFRLTADGMAEVATVFFPVADGTISLVDRLKSVAKAIAEHIERNKLIYKVGAITFVVLTGLEVHTFAAGLDEVIKSGGIDEGARKAYKKLVNVGKWVIIIKGAFDAISSTVQGDFIQARKSFLAYLLVYVILLGLPWAFGQIEVLFDGM</sequence>